<gene>
    <name evidence="9" type="ORF">GCM10009825_22370</name>
</gene>
<dbReference type="InterPro" id="IPR001296">
    <property type="entry name" value="Glyco_trans_1"/>
</dbReference>
<feature type="domain" description="Spore protein YkvP/CgeB glycosyl transferase-like" evidence="7">
    <location>
        <begin position="860"/>
        <end position="971"/>
    </location>
</feature>
<dbReference type="EMBL" id="BAAAQB010000030">
    <property type="protein sequence ID" value="GAA2136827.1"/>
    <property type="molecule type" value="Genomic_DNA"/>
</dbReference>
<dbReference type="Proteomes" id="UP001500102">
    <property type="component" value="Unassembled WGS sequence"/>
</dbReference>
<proteinExistence type="predicted"/>
<name>A0ABN2Z4W9_9MICC</name>
<evidence type="ECO:0000259" key="7">
    <source>
        <dbReference type="Pfam" id="PF13524"/>
    </source>
</evidence>
<feature type="domain" description="Glycosyltransferase subfamily 4-like N-terminal" evidence="8">
    <location>
        <begin position="250"/>
        <end position="430"/>
    </location>
</feature>
<evidence type="ECO:0000256" key="1">
    <source>
        <dbReference type="ARBA" id="ARBA00021292"/>
    </source>
</evidence>
<evidence type="ECO:0000259" key="6">
    <source>
        <dbReference type="Pfam" id="PF00534"/>
    </source>
</evidence>
<dbReference type="PANTHER" id="PTHR45947">
    <property type="entry name" value="SULFOQUINOVOSYL TRANSFERASE SQD2"/>
    <property type="match status" value="1"/>
</dbReference>
<sequence>MKYSDEVAQLTTVQLAKRKRYLQDIDSVIHDYERLLAGEASDRQRVEALEKDLRAMRRARDNAKSQLSAANKSRNELKAALKALRSSKSLRLGRAIGAPARLLSSAVAGAGRPGGTDSLLRNRAVGGAPSRTADTALGTVVASASAPVTRQQLLSDFMATPSQAAAIKLISHDYFVMGSIAEPAQFILRNAELLDEVTGTELALIQNILGQCELLSREPALSPRQPNIGYLAERKRIMYCAHSTGHFNSNGYSTRTAGVVAGLKANGEDVLVVARPGYPWDSKVDVPVDSTARFEREINGVAHIFSPGPSWTADRLDYYLTEAVDVYVREAQRNRVSVIHAASNYVTALPALMAARRLGIPFVYEVRGLWEITQLSNNPEWGETDRFRLAVQLETLVAKEADSVLAITSQLRDELVQRGVDADSIGLMPNSVDTETFTPMPPLDALRQKLGLEVGTTVVGYAGSLVPYEGLEDLLEASKLVLAEGLDVKVVVVGDGAQLPELKRHAAELGIRDNVIFTGRVAATEIPDYVSLFDIMPCPRRRLPVTEMVSPLKPLEAMASAKALILSDLGPSRDLAGTRQERALLSEAGRPASLAAAISRLTQDAELRAAMGRRARLWAINERTWKAAGKRAIDAHGRARTANAVPSGRGLRELTIGIISDEFTLAGLRGEATLVELRPESWREQIAAQPLDALFVESAWEGIDGLWHRKVGYYDEESFSTLKTILGHCNATGVPTIFWNKEDPVHFNRFRKTSTYFDHVFTTDADCIRRYKENAGSRQKTVASLPFYAQPRLHNIVPPLRPYDHSVAYAGSYYGDRYKNRSEELATILDVAKNYGLSIYDRQHLNPDSPYRFPDHLGRFVRGGLEYAEMVEAYKAHPVHINVNSVDGSPTMFSRRVMEVAASGSAVISGTGVGVEHVMNGLIPVVNGAEEANLLIEEWMGNEPARVRDAWLAYRHVHRAHTAAHRLAYVLRTAGIVVLAPELPPYAVVVPELTAGIASLLSRQTVQPARIYCTHTGVQTELPIQIVSDSDDAAQRAASAGISFIGSPGTGHCDRTVFEDMLSAASFGRWGSVSISSDDLQIPGLGLAQRRPGNGSGPQLRTLDGSQSDGDLCLRRELVVDPPAAIVGTSTGPKKVLIAGHDLKFANGIISELEELGHSVTIDKWLDHNKHDEAQSHRLLAKADVIFCEWTLGNAVWYSKNKASHQRLVTRLHLQEIFRPYVREVSFPDVDEVIFVGKHILDVAVRDHGVPSHKSRVIPNAVDIESLHQDKLAGARFNLGFVGIVPARKRLDKALEVLRLLRMQDDRYRLFIKGKRPEDFAWMVNRSEEMSFYEEQYRKIDADPLLAGAVTFDQQGDDMAAWYRKIGIVLSVSDFESFHLTLPDGAASGAVPASLAWPGADQIYPASWLHGDETEMAEFIAGLDEETWSNAAERARDFVASKFDARTILPALSNVIIGDHRG</sequence>
<feature type="region of interest" description="Disordered" evidence="5">
    <location>
        <begin position="1086"/>
        <end position="1106"/>
    </location>
</feature>
<dbReference type="CDD" id="cd03794">
    <property type="entry name" value="GT4_WbuB-like"/>
    <property type="match status" value="1"/>
</dbReference>
<keyword evidence="3" id="KW-0808">Transferase</keyword>
<keyword evidence="2" id="KW-0328">Glycosyltransferase</keyword>
<accession>A0ABN2Z4W9</accession>
<evidence type="ECO:0000256" key="2">
    <source>
        <dbReference type="ARBA" id="ARBA00022676"/>
    </source>
</evidence>
<dbReference type="InterPro" id="IPR028098">
    <property type="entry name" value="Glyco_trans_4-like_N"/>
</dbReference>
<dbReference type="RefSeq" id="WP_344365497.1">
    <property type="nucleotide sequence ID" value="NZ_BAAAQB010000030.1"/>
</dbReference>
<dbReference type="PANTHER" id="PTHR45947:SF3">
    <property type="entry name" value="SULFOQUINOVOSYL TRANSFERASE SQD2"/>
    <property type="match status" value="1"/>
</dbReference>
<reference evidence="9 10" key="1">
    <citation type="journal article" date="2019" name="Int. J. Syst. Evol. Microbiol.">
        <title>The Global Catalogue of Microorganisms (GCM) 10K type strain sequencing project: providing services to taxonomists for standard genome sequencing and annotation.</title>
        <authorList>
            <consortium name="The Broad Institute Genomics Platform"/>
            <consortium name="The Broad Institute Genome Sequencing Center for Infectious Disease"/>
            <person name="Wu L."/>
            <person name="Ma J."/>
        </authorList>
    </citation>
    <scope>NUCLEOTIDE SEQUENCE [LARGE SCALE GENOMIC DNA]</scope>
    <source>
        <strain evidence="9 10">JCM 15921</strain>
    </source>
</reference>
<comment type="caution">
    <text evidence="9">The sequence shown here is derived from an EMBL/GenBank/DDBJ whole genome shotgun (WGS) entry which is preliminary data.</text>
</comment>
<feature type="domain" description="Glycosyl transferase family 1" evidence="6">
    <location>
        <begin position="446"/>
        <end position="617"/>
    </location>
</feature>
<dbReference type="Pfam" id="PF13524">
    <property type="entry name" value="Glyco_trans_1_2"/>
    <property type="match status" value="1"/>
</dbReference>
<dbReference type="InterPro" id="IPR050194">
    <property type="entry name" value="Glycosyltransferase_grp1"/>
</dbReference>
<dbReference type="Gene3D" id="3.40.50.2000">
    <property type="entry name" value="Glycogen Phosphorylase B"/>
    <property type="match status" value="4"/>
</dbReference>
<keyword evidence="4" id="KW-0175">Coiled coil</keyword>
<evidence type="ECO:0000313" key="10">
    <source>
        <dbReference type="Proteomes" id="UP001500102"/>
    </source>
</evidence>
<protein>
    <recommendedName>
        <fullName evidence="1">D-inositol 3-phosphate glycosyltransferase</fullName>
    </recommendedName>
</protein>
<evidence type="ECO:0000256" key="5">
    <source>
        <dbReference type="SAM" id="MobiDB-lite"/>
    </source>
</evidence>
<evidence type="ECO:0000313" key="9">
    <source>
        <dbReference type="EMBL" id="GAA2136827.1"/>
    </source>
</evidence>
<organism evidence="9 10">
    <name type="scientific">Arthrobacter humicola</name>
    <dbReference type="NCBI Taxonomy" id="409291"/>
    <lineage>
        <taxon>Bacteria</taxon>
        <taxon>Bacillati</taxon>
        <taxon>Actinomycetota</taxon>
        <taxon>Actinomycetes</taxon>
        <taxon>Micrococcales</taxon>
        <taxon>Micrococcaceae</taxon>
        <taxon>Arthrobacter</taxon>
    </lineage>
</organism>
<dbReference type="Pfam" id="PF13579">
    <property type="entry name" value="Glyco_trans_4_4"/>
    <property type="match status" value="1"/>
</dbReference>
<keyword evidence="10" id="KW-1185">Reference proteome</keyword>
<evidence type="ECO:0000256" key="4">
    <source>
        <dbReference type="SAM" id="Coils"/>
    </source>
</evidence>
<evidence type="ECO:0000256" key="3">
    <source>
        <dbReference type="ARBA" id="ARBA00022679"/>
    </source>
</evidence>
<dbReference type="CDD" id="cd03801">
    <property type="entry name" value="GT4_PimA-like"/>
    <property type="match status" value="1"/>
</dbReference>
<feature type="coiled-coil region" evidence="4">
    <location>
        <begin position="46"/>
        <end position="87"/>
    </location>
</feature>
<dbReference type="InterPro" id="IPR055259">
    <property type="entry name" value="YkvP/CgeB_Glyco_trans-like"/>
</dbReference>
<dbReference type="Pfam" id="PF00534">
    <property type="entry name" value="Glycos_transf_1"/>
    <property type="match status" value="1"/>
</dbReference>
<evidence type="ECO:0000259" key="8">
    <source>
        <dbReference type="Pfam" id="PF13579"/>
    </source>
</evidence>
<dbReference type="SUPFAM" id="SSF53756">
    <property type="entry name" value="UDP-Glycosyltransferase/glycogen phosphorylase"/>
    <property type="match status" value="2"/>
</dbReference>